<accession>A0A1X7U5U6</accession>
<feature type="region of interest" description="Disordered" evidence="1">
    <location>
        <begin position="36"/>
        <end position="68"/>
    </location>
</feature>
<dbReference type="Gene3D" id="3.30.70.270">
    <property type="match status" value="2"/>
</dbReference>
<dbReference type="EnsemblMetazoa" id="Aqu2.1.23120_001">
    <property type="protein sequence ID" value="Aqu2.1.23120_001"/>
    <property type="gene ID" value="Aqu2.1.23120"/>
</dbReference>
<evidence type="ECO:0000259" key="2">
    <source>
        <dbReference type="PROSITE" id="PS50878"/>
    </source>
</evidence>
<dbReference type="InParanoid" id="A0A1X7U5U6"/>
<dbReference type="Pfam" id="PF00078">
    <property type="entry name" value="RVT_1"/>
    <property type="match status" value="1"/>
</dbReference>
<dbReference type="PROSITE" id="PS50878">
    <property type="entry name" value="RT_POL"/>
    <property type="match status" value="1"/>
</dbReference>
<reference evidence="3" key="1">
    <citation type="submission" date="2017-05" db="UniProtKB">
        <authorList>
            <consortium name="EnsemblMetazoa"/>
        </authorList>
    </citation>
    <scope>IDENTIFICATION</scope>
</reference>
<feature type="domain" description="Reverse transcriptase" evidence="2">
    <location>
        <begin position="76"/>
        <end position="246"/>
    </location>
</feature>
<dbReference type="eggNOG" id="KOG0017">
    <property type="taxonomic scope" value="Eukaryota"/>
</dbReference>
<dbReference type="PANTHER" id="PTHR33064">
    <property type="entry name" value="POL PROTEIN"/>
    <property type="match status" value="1"/>
</dbReference>
<dbReference type="SUPFAM" id="SSF56672">
    <property type="entry name" value="DNA/RNA polymerases"/>
    <property type="match status" value="1"/>
</dbReference>
<name>A0A1X7U5U6_AMPQE</name>
<feature type="compositionally biased region" description="Polar residues" evidence="1">
    <location>
        <begin position="51"/>
        <end position="66"/>
    </location>
</feature>
<dbReference type="Pfam" id="PF17919">
    <property type="entry name" value="RT_RNaseH_2"/>
    <property type="match status" value="1"/>
</dbReference>
<dbReference type="InterPro" id="IPR051320">
    <property type="entry name" value="Viral_Replic_Matur_Polypro"/>
</dbReference>
<dbReference type="InterPro" id="IPR043502">
    <property type="entry name" value="DNA/RNA_pol_sf"/>
</dbReference>
<protein>
    <recommendedName>
        <fullName evidence="2">Reverse transcriptase domain-containing protein</fullName>
    </recommendedName>
</protein>
<sequence>MSRGRRRGINGHIYPRLALSRQHLLEIVGSSFARDTEPITPSTVLDPAADTPTSGASSASQRTQVPETDKEIQDMLTEVVIEPSKSDWASPMVIVRKKDNTLRLCVNYRKLNAEMEINAYPMPRIDDILDQIGQASYFTTLDLARGYWQVPVAVEDRHKTAFISPIGLYQFKVMPLASVLMDHITEGLHSFAHAYLDDLVIFSATWKDHLEQLATVLGRLQKAGISVKPSKCQFAVKECTYLGHVIRGGKVAPVKDKLEAIKDFPRPESKTHVQAFLGLTGYYRRFIPKFATIAVPLTEATRKSQPQQVKWTNECEQSFRALTAALTSSPVLRSPDFTILFVLQTDASDYGVGAVLSLCDDQGFDHPVSYFSRKLLPRKQRYATVEKESGYQVGY</sequence>
<dbReference type="InterPro" id="IPR041577">
    <property type="entry name" value="RT_RNaseH_2"/>
</dbReference>
<dbReference type="PANTHER" id="PTHR33064:SF29">
    <property type="entry name" value="PEPTIDASE A2 DOMAIN-CONTAINING PROTEIN-RELATED"/>
    <property type="match status" value="1"/>
</dbReference>
<proteinExistence type="predicted"/>
<organism evidence="3">
    <name type="scientific">Amphimedon queenslandica</name>
    <name type="common">Sponge</name>
    <dbReference type="NCBI Taxonomy" id="400682"/>
    <lineage>
        <taxon>Eukaryota</taxon>
        <taxon>Metazoa</taxon>
        <taxon>Porifera</taxon>
        <taxon>Demospongiae</taxon>
        <taxon>Heteroscleromorpha</taxon>
        <taxon>Haplosclerida</taxon>
        <taxon>Niphatidae</taxon>
        <taxon>Amphimedon</taxon>
    </lineage>
</organism>
<dbReference type="AlphaFoldDB" id="A0A1X7U5U6"/>
<dbReference type="CDD" id="cd01647">
    <property type="entry name" value="RT_LTR"/>
    <property type="match status" value="1"/>
</dbReference>
<dbReference type="FunFam" id="3.30.70.270:FF:000020">
    <property type="entry name" value="Transposon Tf2-6 polyprotein-like Protein"/>
    <property type="match status" value="1"/>
</dbReference>
<evidence type="ECO:0000313" key="3">
    <source>
        <dbReference type="EnsemblMetazoa" id="Aqu2.1.23120_001"/>
    </source>
</evidence>
<dbReference type="InterPro" id="IPR000477">
    <property type="entry name" value="RT_dom"/>
</dbReference>
<dbReference type="FunFam" id="3.30.70.270:FF:000003">
    <property type="entry name" value="Transposon Ty3-G Gag-Pol polyprotein"/>
    <property type="match status" value="1"/>
</dbReference>
<evidence type="ECO:0000256" key="1">
    <source>
        <dbReference type="SAM" id="MobiDB-lite"/>
    </source>
</evidence>
<dbReference type="InterPro" id="IPR043128">
    <property type="entry name" value="Rev_trsase/Diguanyl_cyclase"/>
</dbReference>
<dbReference type="Gene3D" id="3.10.10.10">
    <property type="entry name" value="HIV Type 1 Reverse Transcriptase, subunit A, domain 1"/>
    <property type="match status" value="1"/>
</dbReference>